<feature type="non-terminal residue" evidence="4">
    <location>
        <position position="167"/>
    </location>
</feature>
<dbReference type="PROSITE" id="PS00330">
    <property type="entry name" value="HEMOLYSIN_CALCIUM"/>
    <property type="match status" value="1"/>
</dbReference>
<evidence type="ECO:0000313" key="5">
    <source>
        <dbReference type="Proteomes" id="UP000011782"/>
    </source>
</evidence>
<organism evidence="4 5">
    <name type="scientific">Campylobacter showae CC57C</name>
    <dbReference type="NCBI Taxonomy" id="1073353"/>
    <lineage>
        <taxon>Bacteria</taxon>
        <taxon>Pseudomonadati</taxon>
        <taxon>Campylobacterota</taxon>
        <taxon>Epsilonproteobacteria</taxon>
        <taxon>Campylobacterales</taxon>
        <taxon>Campylobacteraceae</taxon>
        <taxon>Campylobacter</taxon>
    </lineage>
</organism>
<dbReference type="Proteomes" id="UP000011782">
    <property type="component" value="Unassembled WGS sequence"/>
</dbReference>
<keyword evidence="2" id="KW-0964">Secreted</keyword>
<name>M3JC32_9BACT</name>
<dbReference type="EMBL" id="AOTD01000192">
    <property type="protein sequence ID" value="EMG30257.1"/>
    <property type="molecule type" value="Genomic_DNA"/>
</dbReference>
<accession>M3JC32</accession>
<dbReference type="Pfam" id="PF00353">
    <property type="entry name" value="HemolysinCabind"/>
    <property type="match status" value="2"/>
</dbReference>
<dbReference type="GO" id="GO:0005509">
    <property type="term" value="F:calcium ion binding"/>
    <property type="evidence" value="ECO:0007669"/>
    <property type="project" value="InterPro"/>
</dbReference>
<comment type="caution">
    <text evidence="4">The sequence shown here is derived from an EMBL/GenBank/DDBJ whole genome shotgun (WGS) entry which is preliminary data.</text>
</comment>
<sequence length="167" mass="18256">AGNDILDGGAGNDYLEGGAGNDTYVFGKGDGNDTIYNYSNSGKDEVDTIKFKEGITKEDLTFSREYNNDYSSNLLIGIKGTNDSITVHSLFDGTRNAQGSLNEQFLINRIEFSDGSYMDAEDIKKAVLLSPNSNSIYGFNSNDTIRGNSDDNYIFGYDGNDTIYGHE</sequence>
<dbReference type="SUPFAM" id="SSF51120">
    <property type="entry name" value="beta-Roll"/>
    <property type="match status" value="2"/>
</dbReference>
<gene>
    <name evidence="4" type="ORF">H740_07459</name>
</gene>
<feature type="domain" description="Haemolysin-type calcium binding-related" evidence="3">
    <location>
        <begin position="73"/>
        <end position="121"/>
    </location>
</feature>
<reference evidence="4 5" key="1">
    <citation type="submission" date="2013-02" db="EMBL/GenBank/DDBJ databases">
        <title>Co-occurrence of anaerobic bacteria in colorectal carcinomas.</title>
        <authorList>
            <person name="Holt R.A."/>
            <person name="Warren R.L."/>
            <person name="Allen-Vercoe E."/>
            <person name="Pleasance S."/>
            <person name="Freeman D.J."/>
            <person name="Watson P."/>
            <person name="Moore R."/>
            <person name="Cochrane K."/>
        </authorList>
    </citation>
    <scope>NUCLEOTIDE SEQUENCE [LARGE SCALE GENOMIC DNA]</scope>
    <source>
        <strain evidence="4 5">CC57C</strain>
    </source>
</reference>
<evidence type="ECO:0000256" key="2">
    <source>
        <dbReference type="ARBA" id="ARBA00022525"/>
    </source>
</evidence>
<evidence type="ECO:0000256" key="1">
    <source>
        <dbReference type="ARBA" id="ARBA00004613"/>
    </source>
</evidence>
<comment type="subcellular location">
    <subcellularLocation>
        <location evidence="1">Secreted</location>
    </subcellularLocation>
</comment>
<dbReference type="InterPro" id="IPR011049">
    <property type="entry name" value="Serralysin-like_metalloprot_C"/>
</dbReference>
<dbReference type="InterPro" id="IPR018511">
    <property type="entry name" value="Hemolysin-typ_Ca-bd_CS"/>
</dbReference>
<dbReference type="Pfam" id="PF06594">
    <property type="entry name" value="HCBP_related"/>
    <property type="match status" value="1"/>
</dbReference>
<dbReference type="RefSeq" id="WP_002952827.1">
    <property type="nucleotide sequence ID" value="NZ_AOTD01000192.1"/>
</dbReference>
<dbReference type="InterPro" id="IPR010566">
    <property type="entry name" value="Haemolys_ca-bd"/>
</dbReference>
<dbReference type="PRINTS" id="PR00313">
    <property type="entry name" value="CABNDNGRPT"/>
</dbReference>
<dbReference type="Gene3D" id="2.150.10.10">
    <property type="entry name" value="Serralysin-like metalloprotease, C-terminal"/>
    <property type="match status" value="2"/>
</dbReference>
<protein>
    <submittedName>
        <fullName evidence="4">Iron-regulated protein frpC</fullName>
    </submittedName>
</protein>
<dbReference type="AlphaFoldDB" id="M3JC32"/>
<dbReference type="PANTHER" id="PTHR38340">
    <property type="entry name" value="S-LAYER PROTEIN"/>
    <property type="match status" value="1"/>
</dbReference>
<dbReference type="InterPro" id="IPR001343">
    <property type="entry name" value="Hemolysn_Ca-bd"/>
</dbReference>
<dbReference type="InterPro" id="IPR050557">
    <property type="entry name" value="RTX_toxin/Mannuronan_C5-epim"/>
</dbReference>
<evidence type="ECO:0000313" key="4">
    <source>
        <dbReference type="EMBL" id="EMG30257.1"/>
    </source>
</evidence>
<evidence type="ECO:0000259" key="3">
    <source>
        <dbReference type="Pfam" id="PF06594"/>
    </source>
</evidence>
<dbReference type="GO" id="GO:0005576">
    <property type="term" value="C:extracellular region"/>
    <property type="evidence" value="ECO:0007669"/>
    <property type="project" value="UniProtKB-SubCell"/>
</dbReference>
<feature type="non-terminal residue" evidence="4">
    <location>
        <position position="1"/>
    </location>
</feature>
<dbReference type="PANTHER" id="PTHR38340:SF1">
    <property type="entry name" value="S-LAYER PROTEIN"/>
    <property type="match status" value="1"/>
</dbReference>
<proteinExistence type="predicted"/>
<dbReference type="STRING" id="1073353.H740_07459"/>